<comment type="similarity">
    <text evidence="2 6">Belongs to the zinc-containing alcohol dehydrogenase family.</text>
</comment>
<evidence type="ECO:0000256" key="5">
    <source>
        <dbReference type="ARBA" id="ARBA00023002"/>
    </source>
</evidence>
<dbReference type="Proteomes" id="UP000192448">
    <property type="component" value="Unassembled WGS sequence"/>
</dbReference>
<dbReference type="SMART" id="SM00829">
    <property type="entry name" value="PKS_ER"/>
    <property type="match status" value="1"/>
</dbReference>
<feature type="domain" description="Enoyl reductase (ER)" evidence="7">
    <location>
        <begin position="12"/>
        <end position="363"/>
    </location>
</feature>
<evidence type="ECO:0000256" key="3">
    <source>
        <dbReference type="ARBA" id="ARBA00022723"/>
    </source>
</evidence>
<protein>
    <recommendedName>
        <fullName evidence="7">Enoyl reductase (ER) domain-containing protein</fullName>
    </recommendedName>
</protein>
<dbReference type="OrthoDB" id="334894at2"/>
<dbReference type="AlphaFoldDB" id="A0A1X0A8S2"/>
<dbReference type="Pfam" id="PF00107">
    <property type="entry name" value="ADH_zinc_N"/>
    <property type="match status" value="1"/>
</dbReference>
<proteinExistence type="inferred from homology"/>
<keyword evidence="4 6" id="KW-0862">Zinc</keyword>
<evidence type="ECO:0000313" key="9">
    <source>
        <dbReference type="Proteomes" id="UP000192448"/>
    </source>
</evidence>
<reference evidence="8 9" key="1">
    <citation type="submission" date="2017-02" db="EMBL/GenBank/DDBJ databases">
        <title>The new phylogeny of genus Mycobacterium.</title>
        <authorList>
            <person name="Tortoli E."/>
            <person name="Trovato A."/>
            <person name="Cirillo D.M."/>
        </authorList>
    </citation>
    <scope>NUCLEOTIDE SEQUENCE [LARGE SCALE GENOMIC DNA]</scope>
    <source>
        <strain evidence="8 9">RW6</strain>
    </source>
</reference>
<comment type="cofactor">
    <cofactor evidence="1 6">
        <name>Zn(2+)</name>
        <dbReference type="ChEBI" id="CHEBI:29105"/>
    </cofactor>
</comment>
<dbReference type="EMBL" id="MVHF01000050">
    <property type="protein sequence ID" value="ORA26315.1"/>
    <property type="molecule type" value="Genomic_DNA"/>
</dbReference>
<dbReference type="InterPro" id="IPR011032">
    <property type="entry name" value="GroES-like_sf"/>
</dbReference>
<keyword evidence="3 6" id="KW-0479">Metal-binding</keyword>
<dbReference type="GO" id="GO:0016491">
    <property type="term" value="F:oxidoreductase activity"/>
    <property type="evidence" value="ECO:0007669"/>
    <property type="project" value="UniProtKB-KW"/>
</dbReference>
<dbReference type="PANTHER" id="PTHR43350:SF17">
    <property type="entry name" value="NAD-DEPENDENT ALCOHOL DEHYDROGENASE"/>
    <property type="match status" value="1"/>
</dbReference>
<dbReference type="InterPro" id="IPR013149">
    <property type="entry name" value="ADH-like_C"/>
</dbReference>
<dbReference type="Gene3D" id="3.40.50.720">
    <property type="entry name" value="NAD(P)-binding Rossmann-like Domain"/>
    <property type="match status" value="1"/>
</dbReference>
<accession>A0A1X0A8S2</accession>
<dbReference type="InterPro" id="IPR013154">
    <property type="entry name" value="ADH-like_N"/>
</dbReference>
<dbReference type="PANTHER" id="PTHR43350">
    <property type="entry name" value="NAD-DEPENDENT ALCOHOL DEHYDROGENASE"/>
    <property type="match status" value="1"/>
</dbReference>
<keyword evidence="5" id="KW-0560">Oxidoreductase</keyword>
<gene>
    <name evidence="8" type="ORF">BST13_31955</name>
</gene>
<name>A0A1X0A8S2_9MYCO</name>
<dbReference type="InterPro" id="IPR002328">
    <property type="entry name" value="ADH_Zn_CS"/>
</dbReference>
<keyword evidence="9" id="KW-1185">Reference proteome</keyword>
<evidence type="ECO:0000256" key="6">
    <source>
        <dbReference type="RuleBase" id="RU361277"/>
    </source>
</evidence>
<dbReference type="Gene3D" id="3.90.180.10">
    <property type="entry name" value="Medium-chain alcohol dehydrogenases, catalytic domain"/>
    <property type="match status" value="1"/>
</dbReference>
<dbReference type="CDD" id="cd08278">
    <property type="entry name" value="benzyl_alcohol_DH"/>
    <property type="match status" value="1"/>
</dbReference>
<organism evidence="8 9">
    <name type="scientific">Mycobacterium aquaticum</name>
    <dbReference type="NCBI Taxonomy" id="1927124"/>
    <lineage>
        <taxon>Bacteria</taxon>
        <taxon>Bacillati</taxon>
        <taxon>Actinomycetota</taxon>
        <taxon>Actinomycetes</taxon>
        <taxon>Mycobacteriales</taxon>
        <taxon>Mycobacteriaceae</taxon>
        <taxon>Mycobacterium</taxon>
    </lineage>
</organism>
<comment type="caution">
    <text evidence="8">The sequence shown here is derived from an EMBL/GenBank/DDBJ whole genome shotgun (WGS) entry which is preliminary data.</text>
</comment>
<dbReference type="GO" id="GO:0008270">
    <property type="term" value="F:zinc ion binding"/>
    <property type="evidence" value="ECO:0007669"/>
    <property type="project" value="InterPro"/>
</dbReference>
<dbReference type="STRING" id="1927124.BST13_31955"/>
<evidence type="ECO:0000256" key="1">
    <source>
        <dbReference type="ARBA" id="ARBA00001947"/>
    </source>
</evidence>
<evidence type="ECO:0000259" key="7">
    <source>
        <dbReference type="SMART" id="SM00829"/>
    </source>
</evidence>
<dbReference type="PROSITE" id="PS00059">
    <property type="entry name" value="ADH_ZINC"/>
    <property type="match status" value="1"/>
</dbReference>
<evidence type="ECO:0000313" key="8">
    <source>
        <dbReference type="EMBL" id="ORA26315.1"/>
    </source>
</evidence>
<dbReference type="SUPFAM" id="SSF50129">
    <property type="entry name" value="GroES-like"/>
    <property type="match status" value="1"/>
</dbReference>
<dbReference type="SUPFAM" id="SSF51735">
    <property type="entry name" value="NAD(P)-binding Rossmann-fold domains"/>
    <property type="match status" value="1"/>
</dbReference>
<evidence type="ECO:0000256" key="4">
    <source>
        <dbReference type="ARBA" id="ARBA00022833"/>
    </source>
</evidence>
<dbReference type="InterPro" id="IPR020843">
    <property type="entry name" value="ER"/>
</dbReference>
<sequence length="365" mass="38064">MQVTAAVARVPGSELEIVELDLDEPRSDELLVRLVATGICHTDLMARDSPAPMELPAVLGHEGSGIVEQVGSAVRGLAVGDKVVLTWDSCGACRHCLAGSPAYCAESTLLNRSGRRADFSTSLSESGRPVCGHFFQQSSFATHALAHPRNAIKLPDDTSLERLRLLGPLGCGVQTGAGAILTAFDARPGSSVAVWGAGSVGLSAVMAAASRGCDPIVAMDIKAERLTSARTFGATHTLDADADDIVDQVVAISGGVDYAVETTGIARVVSAATRSLGIGGHLGLHSRARLGPGGMDIAQMPPGRTVSFLIEGQCVPQLLIPELLGLHQRGSLPFDQMMTMYAFEDINQAIADMSSGKTIKPILVF</sequence>
<dbReference type="Pfam" id="PF08240">
    <property type="entry name" value="ADH_N"/>
    <property type="match status" value="1"/>
</dbReference>
<evidence type="ECO:0000256" key="2">
    <source>
        <dbReference type="ARBA" id="ARBA00008072"/>
    </source>
</evidence>
<dbReference type="InterPro" id="IPR036291">
    <property type="entry name" value="NAD(P)-bd_dom_sf"/>
</dbReference>